<dbReference type="AlphaFoldDB" id="A0A9P4WS50"/>
<proteinExistence type="predicted"/>
<feature type="signal peptide" evidence="2">
    <location>
        <begin position="1"/>
        <end position="18"/>
    </location>
</feature>
<dbReference type="Proteomes" id="UP000758155">
    <property type="component" value="Unassembled WGS sequence"/>
</dbReference>
<name>A0A9P4WS50_9PLEO</name>
<evidence type="ECO:0000313" key="3">
    <source>
        <dbReference type="EMBL" id="KAF3039756.1"/>
    </source>
</evidence>
<evidence type="ECO:0000256" key="1">
    <source>
        <dbReference type="SAM" id="MobiDB-lite"/>
    </source>
</evidence>
<dbReference type="OrthoDB" id="5413589at2759"/>
<accession>A0A9P4WS50</accession>
<evidence type="ECO:0000313" key="4">
    <source>
        <dbReference type="Proteomes" id="UP000758155"/>
    </source>
</evidence>
<comment type="caution">
    <text evidence="3">The sequence shown here is derived from an EMBL/GenBank/DDBJ whole genome shotgun (WGS) entry which is preliminary data.</text>
</comment>
<keyword evidence="4" id="KW-1185">Reference proteome</keyword>
<keyword evidence="2" id="KW-0732">Signal</keyword>
<evidence type="ECO:0000256" key="2">
    <source>
        <dbReference type="SAM" id="SignalP"/>
    </source>
</evidence>
<gene>
    <name evidence="3" type="ORF">E8E12_007510</name>
</gene>
<dbReference type="EMBL" id="SWKV01000029">
    <property type="protein sequence ID" value="KAF3039756.1"/>
    <property type="molecule type" value="Genomic_DNA"/>
</dbReference>
<sequence length="266" mass="25959">MQYTIFSVLATAASIASAQSSSAAASASQTLIGQIIPIGGNCVPNGTPCALGASCYAVNSMLQPVCGNFQASCTSDQQCAFNTCNGGFCNGFIPSSSASSATPTITSASSSAGGYQPRPSSTVTAAPGTLPLGAECDAFAAQSQCVAGVQCWASNSGLIPRCGNFNAACTSNSQCAYNTCNNGLCNGFLASSSAGNGTVTASSTGSVRPSSASGSASMTASRSATGTGSMIASRTSSLPVFTGAAAVATMVPEVMAVMLGVAAWAL</sequence>
<protein>
    <submittedName>
        <fullName evidence="3">Uncharacterized protein</fullName>
    </submittedName>
</protein>
<feature type="chain" id="PRO_5040260242" evidence="2">
    <location>
        <begin position="19"/>
        <end position="266"/>
    </location>
</feature>
<feature type="region of interest" description="Disordered" evidence="1">
    <location>
        <begin position="200"/>
        <end position="229"/>
    </location>
</feature>
<organism evidence="3 4">
    <name type="scientific">Didymella heteroderae</name>
    <dbReference type="NCBI Taxonomy" id="1769908"/>
    <lineage>
        <taxon>Eukaryota</taxon>
        <taxon>Fungi</taxon>
        <taxon>Dikarya</taxon>
        <taxon>Ascomycota</taxon>
        <taxon>Pezizomycotina</taxon>
        <taxon>Dothideomycetes</taxon>
        <taxon>Pleosporomycetidae</taxon>
        <taxon>Pleosporales</taxon>
        <taxon>Pleosporineae</taxon>
        <taxon>Didymellaceae</taxon>
        <taxon>Didymella</taxon>
    </lineage>
</organism>
<reference evidence="3" key="1">
    <citation type="submission" date="2019-04" db="EMBL/GenBank/DDBJ databases">
        <title>Sequencing of skin fungus with MAO and IRED activity.</title>
        <authorList>
            <person name="Marsaioli A.J."/>
            <person name="Bonatto J.M.C."/>
            <person name="Reis Junior O."/>
        </authorList>
    </citation>
    <scope>NUCLEOTIDE SEQUENCE</scope>
    <source>
        <strain evidence="3">28M1</strain>
    </source>
</reference>